<dbReference type="EMBL" id="VIKR01000003">
    <property type="protein sequence ID" value="TQV73834.1"/>
    <property type="molecule type" value="Genomic_DNA"/>
</dbReference>
<sequence>MGYSIYIQKFENGDSANIPFNKFEEVLSKYGKVEDGNVGLEFVSKVGEICDFASIHGDRDSGVSGISFSRPTTHKALPFNVYDLLGLKNTCFFGPDLAFLQSRNDMNEHFPPSLIDGLSSGPEVIKSPTSSWPLK</sequence>
<dbReference type="AlphaFoldDB" id="A0A545T9E2"/>
<dbReference type="Proteomes" id="UP000317839">
    <property type="component" value="Unassembled WGS sequence"/>
</dbReference>
<protein>
    <submittedName>
        <fullName evidence="1">Uncharacterized protein</fullName>
    </submittedName>
</protein>
<comment type="caution">
    <text evidence="1">The sequence shown here is derived from an EMBL/GenBank/DDBJ whole genome shotgun (WGS) entry which is preliminary data.</text>
</comment>
<proteinExistence type="predicted"/>
<gene>
    <name evidence="1" type="ORF">FLL45_13275</name>
</gene>
<keyword evidence="2" id="KW-1185">Reference proteome</keyword>
<dbReference type="RefSeq" id="WP_142942542.1">
    <property type="nucleotide sequence ID" value="NZ_VIKR01000003.1"/>
</dbReference>
<evidence type="ECO:0000313" key="2">
    <source>
        <dbReference type="Proteomes" id="UP000317839"/>
    </source>
</evidence>
<accession>A0A545T9E2</accession>
<organism evidence="1 2">
    <name type="scientific">Aliikangiella marina</name>
    <dbReference type="NCBI Taxonomy" id="1712262"/>
    <lineage>
        <taxon>Bacteria</taxon>
        <taxon>Pseudomonadati</taxon>
        <taxon>Pseudomonadota</taxon>
        <taxon>Gammaproteobacteria</taxon>
        <taxon>Oceanospirillales</taxon>
        <taxon>Pleioneaceae</taxon>
        <taxon>Aliikangiella</taxon>
    </lineage>
</organism>
<dbReference type="OrthoDB" id="7068282at2"/>
<reference evidence="1 2" key="1">
    <citation type="submission" date="2019-06" db="EMBL/GenBank/DDBJ databases">
        <title>Draft genome of Aliikangiella marina GYP-15.</title>
        <authorList>
            <person name="Wang G."/>
        </authorList>
    </citation>
    <scope>NUCLEOTIDE SEQUENCE [LARGE SCALE GENOMIC DNA]</scope>
    <source>
        <strain evidence="1 2">GYP-15</strain>
    </source>
</reference>
<name>A0A545T9E2_9GAMM</name>
<evidence type="ECO:0000313" key="1">
    <source>
        <dbReference type="EMBL" id="TQV73834.1"/>
    </source>
</evidence>